<organism evidence="2 3">
    <name type="scientific">Candidatus Fusicatenibacter merdavium</name>
    <dbReference type="NCBI Taxonomy" id="2838600"/>
    <lineage>
        <taxon>Bacteria</taxon>
        <taxon>Bacillati</taxon>
        <taxon>Bacillota</taxon>
        <taxon>Clostridia</taxon>
        <taxon>Lachnospirales</taxon>
        <taxon>Lachnospiraceae</taxon>
        <taxon>Fusicatenibacter</taxon>
    </lineage>
</organism>
<reference evidence="2" key="1">
    <citation type="journal article" date="2021" name="PeerJ">
        <title>Extensive microbial diversity within the chicken gut microbiome revealed by metagenomics and culture.</title>
        <authorList>
            <person name="Gilroy R."/>
            <person name="Ravi A."/>
            <person name="Getino M."/>
            <person name="Pursley I."/>
            <person name="Horton D.L."/>
            <person name="Alikhan N.F."/>
            <person name="Baker D."/>
            <person name="Gharbi K."/>
            <person name="Hall N."/>
            <person name="Watson M."/>
            <person name="Adriaenssens E.M."/>
            <person name="Foster-Nyarko E."/>
            <person name="Jarju S."/>
            <person name="Secka A."/>
            <person name="Antonio M."/>
            <person name="Oren A."/>
            <person name="Chaudhuri R.R."/>
            <person name="La Ragione R."/>
            <person name="Hildebrand F."/>
            <person name="Pallen M.J."/>
        </authorList>
    </citation>
    <scope>NUCLEOTIDE SEQUENCE</scope>
    <source>
        <strain evidence="2">CHK183-1962</strain>
    </source>
</reference>
<feature type="compositionally biased region" description="Basic residues" evidence="1">
    <location>
        <begin position="1"/>
        <end position="11"/>
    </location>
</feature>
<feature type="compositionally biased region" description="Basic and acidic residues" evidence="1">
    <location>
        <begin position="18"/>
        <end position="58"/>
    </location>
</feature>
<evidence type="ECO:0000256" key="1">
    <source>
        <dbReference type="SAM" id="MobiDB-lite"/>
    </source>
</evidence>
<dbReference type="Pfam" id="PF20069">
    <property type="entry name" value="DUF6465"/>
    <property type="match status" value="1"/>
</dbReference>
<comment type="caution">
    <text evidence="2">The sequence shown here is derived from an EMBL/GenBank/DDBJ whole genome shotgun (WGS) entry which is preliminary data.</text>
</comment>
<accession>A0A9D2BJK7</accession>
<name>A0A9D2BJK7_9FIRM</name>
<protein>
    <submittedName>
        <fullName evidence="2">Uncharacterized protein</fullName>
    </submittedName>
</protein>
<evidence type="ECO:0000313" key="2">
    <source>
        <dbReference type="EMBL" id="HIX77787.1"/>
    </source>
</evidence>
<evidence type="ECO:0000313" key="3">
    <source>
        <dbReference type="Proteomes" id="UP000886890"/>
    </source>
</evidence>
<dbReference type="EMBL" id="DXEK01000157">
    <property type="protein sequence ID" value="HIX77787.1"/>
    <property type="molecule type" value="Genomic_DNA"/>
</dbReference>
<dbReference type="Proteomes" id="UP000886890">
    <property type="component" value="Unassembled WGS sequence"/>
</dbReference>
<reference evidence="2" key="2">
    <citation type="submission" date="2021-04" db="EMBL/GenBank/DDBJ databases">
        <authorList>
            <person name="Gilroy R."/>
        </authorList>
    </citation>
    <scope>NUCLEOTIDE SEQUENCE</scope>
    <source>
        <strain evidence="2">CHK183-1962</strain>
    </source>
</reference>
<feature type="region of interest" description="Disordered" evidence="1">
    <location>
        <begin position="1"/>
        <end position="68"/>
    </location>
</feature>
<sequence length="153" mass="17557">MASKRLKKKKQAAGSLQRHQEPEKYMTKETGKPAAEPERKVEEPLGEKPEVQEEKTVNAEEGPAPECETQGVCFQIEADLQQEEMEEMKAMNFYIQWNGREFCQADIVEQIRKQWEAMGNAPESLEKLNIYLKPEESKAYYVANDSVQGCVEL</sequence>
<gene>
    <name evidence="2" type="ORF">H9734_09380</name>
</gene>
<proteinExistence type="predicted"/>
<dbReference type="AlphaFoldDB" id="A0A9D2BJK7"/>
<dbReference type="InterPro" id="IPR046313">
    <property type="entry name" value="DUF6465"/>
</dbReference>